<dbReference type="EMBL" id="SRLO01000001">
    <property type="protein sequence ID" value="TNN89413.1"/>
    <property type="molecule type" value="Genomic_DNA"/>
</dbReference>
<evidence type="ECO:0000256" key="1">
    <source>
        <dbReference type="SAM" id="MobiDB-lite"/>
    </source>
</evidence>
<name>A0A4Z2JHY1_9TELE</name>
<feature type="region of interest" description="Disordered" evidence="1">
    <location>
        <begin position="46"/>
        <end position="65"/>
    </location>
</feature>
<evidence type="ECO:0000313" key="2">
    <source>
        <dbReference type="EMBL" id="TNN89413.1"/>
    </source>
</evidence>
<proteinExistence type="predicted"/>
<gene>
    <name evidence="2" type="ORF">EYF80_000016</name>
</gene>
<protein>
    <submittedName>
        <fullName evidence="2">Uncharacterized protein</fullName>
    </submittedName>
</protein>
<keyword evidence="3" id="KW-1185">Reference proteome</keyword>
<feature type="region of interest" description="Disordered" evidence="1">
    <location>
        <begin position="1"/>
        <end position="32"/>
    </location>
</feature>
<evidence type="ECO:0000313" key="3">
    <source>
        <dbReference type="Proteomes" id="UP000314294"/>
    </source>
</evidence>
<reference evidence="2 3" key="1">
    <citation type="submission" date="2019-03" db="EMBL/GenBank/DDBJ databases">
        <title>First draft genome of Liparis tanakae, snailfish: a comprehensive survey of snailfish specific genes.</title>
        <authorList>
            <person name="Kim W."/>
            <person name="Song I."/>
            <person name="Jeong J.-H."/>
            <person name="Kim D."/>
            <person name="Kim S."/>
            <person name="Ryu S."/>
            <person name="Song J.Y."/>
            <person name="Lee S.K."/>
        </authorList>
    </citation>
    <scope>NUCLEOTIDE SEQUENCE [LARGE SCALE GENOMIC DNA]</scope>
    <source>
        <tissue evidence="2">Muscle</tissue>
    </source>
</reference>
<dbReference type="AlphaFoldDB" id="A0A4Z2JHY1"/>
<dbReference type="Proteomes" id="UP000314294">
    <property type="component" value="Unassembled WGS sequence"/>
</dbReference>
<organism evidence="2 3">
    <name type="scientific">Liparis tanakae</name>
    <name type="common">Tanaka's snailfish</name>
    <dbReference type="NCBI Taxonomy" id="230148"/>
    <lineage>
        <taxon>Eukaryota</taxon>
        <taxon>Metazoa</taxon>
        <taxon>Chordata</taxon>
        <taxon>Craniata</taxon>
        <taxon>Vertebrata</taxon>
        <taxon>Euteleostomi</taxon>
        <taxon>Actinopterygii</taxon>
        <taxon>Neopterygii</taxon>
        <taxon>Teleostei</taxon>
        <taxon>Neoteleostei</taxon>
        <taxon>Acanthomorphata</taxon>
        <taxon>Eupercaria</taxon>
        <taxon>Perciformes</taxon>
        <taxon>Cottioidei</taxon>
        <taxon>Cottales</taxon>
        <taxon>Liparidae</taxon>
        <taxon>Liparis</taxon>
    </lineage>
</organism>
<comment type="caution">
    <text evidence="2">The sequence shown here is derived from an EMBL/GenBank/DDBJ whole genome shotgun (WGS) entry which is preliminary data.</text>
</comment>
<accession>A0A4Z2JHY1</accession>
<sequence length="105" mass="10819">MAGVIRAVSQALATGQRRRAPSGPNQCWGPRERAFKRPSSAAALPCSEACGKTQPGQPPVSGPRGAWAVWELTQSARAGGGPPETRATAQLTWLGRADGASRAVG</sequence>
<feature type="region of interest" description="Disordered" evidence="1">
    <location>
        <begin position="75"/>
        <end position="105"/>
    </location>
</feature>